<feature type="compositionally biased region" description="Basic and acidic residues" evidence="2">
    <location>
        <begin position="767"/>
        <end position="776"/>
    </location>
</feature>
<accession>A0A183A4W1</accession>
<feature type="region of interest" description="Disordered" evidence="2">
    <location>
        <begin position="566"/>
        <end position="662"/>
    </location>
</feature>
<dbReference type="InterPro" id="IPR039360">
    <property type="entry name" value="Ras_GTPase"/>
</dbReference>
<evidence type="ECO:0000313" key="6">
    <source>
        <dbReference type="WBParaSite" id="ECPE_0000199601-mRNA-1"/>
    </source>
</evidence>
<dbReference type="GO" id="GO:0005096">
    <property type="term" value="F:GTPase activator activity"/>
    <property type="evidence" value="ECO:0007669"/>
    <property type="project" value="UniProtKB-KW"/>
</dbReference>
<keyword evidence="1" id="KW-0343">GTPase activation</keyword>
<dbReference type="AlphaFoldDB" id="A0A183A4W1"/>
<feature type="region of interest" description="Disordered" evidence="2">
    <location>
        <begin position="765"/>
        <end position="799"/>
    </location>
</feature>
<reference evidence="4 5" key="2">
    <citation type="submission" date="2018-11" db="EMBL/GenBank/DDBJ databases">
        <authorList>
            <consortium name="Pathogen Informatics"/>
        </authorList>
    </citation>
    <scope>NUCLEOTIDE SEQUENCE [LARGE SCALE GENOMIC DNA]</scope>
    <source>
        <strain evidence="4 5">Egypt</strain>
    </source>
</reference>
<dbReference type="SUPFAM" id="SSF48350">
    <property type="entry name" value="GTPase activation domain, GAP"/>
    <property type="match status" value="1"/>
</dbReference>
<dbReference type="Pfam" id="PF00616">
    <property type="entry name" value="RasGAP"/>
    <property type="match status" value="1"/>
</dbReference>
<dbReference type="Gene3D" id="1.10.506.10">
    <property type="entry name" value="GTPase Activation - p120gap, domain 1"/>
    <property type="match status" value="1"/>
</dbReference>
<proteinExistence type="predicted"/>
<dbReference type="InterPro" id="IPR001936">
    <property type="entry name" value="RasGAP_dom"/>
</dbReference>
<dbReference type="Gene3D" id="1.10.506.20">
    <property type="match status" value="1"/>
</dbReference>
<feature type="compositionally biased region" description="Polar residues" evidence="2">
    <location>
        <begin position="151"/>
        <end position="161"/>
    </location>
</feature>
<dbReference type="OrthoDB" id="5572587at2759"/>
<evidence type="ECO:0000256" key="2">
    <source>
        <dbReference type="SAM" id="MobiDB-lite"/>
    </source>
</evidence>
<evidence type="ECO:0000313" key="4">
    <source>
        <dbReference type="EMBL" id="VDP65088.1"/>
    </source>
</evidence>
<keyword evidence="5" id="KW-1185">Reference proteome</keyword>
<dbReference type="EMBL" id="UZAN01039369">
    <property type="protein sequence ID" value="VDP65088.1"/>
    <property type="molecule type" value="Genomic_DNA"/>
</dbReference>
<gene>
    <name evidence="4" type="ORF">ECPE_LOCUS1996</name>
</gene>
<dbReference type="WBParaSite" id="ECPE_0000199601-mRNA-1">
    <property type="protein sequence ID" value="ECPE_0000199601-mRNA-1"/>
    <property type="gene ID" value="ECPE_0000199601"/>
</dbReference>
<feature type="region of interest" description="Disordered" evidence="2">
    <location>
        <begin position="951"/>
        <end position="974"/>
    </location>
</feature>
<sequence>MSFFRNTAVHGLSHFIVVGYATIETPSPATVRLDFAFVTIPLKEVPQKAEIQQWLHMQSPSLIQLDQWQNGSTANSSPNAPRFRKRSTPIACFRHSTSASAFSILNETVEESPTGDGKSNTPVPAISRGRKKTWTAGVVPAEKELSRESRSTGSASAHGTTISAMKGGLDGTCNSPVYGTGAFVLPDSGPMPQIRVNLQYEAMDVLPIDYYGELREFVKTHSLALVRFLEPQLAAKQKEELASCLVNIYERIPGLSVAQLLTDLLREDLRQHNDESMIFRSNSAGTKAVECYIKLVGNDYLQHILKSSIDQLLATSEDFEIDPSRITSTESNGTINPANVTNQVDKNREALIRHLKVIWSKISSSVSDLPRELREVFASLSTSVEQSHGSRTAARLISSCLFLRFICPAIHGPVLFGLATAVPESSRLSRNLTMVAKVLQNLANLATFEEKERHMRSLNTFVEAEIPRMCAFLQSISTEPTDEDAPTQMSGCHQFIDLGYEFAKLTSLLLAYTGNSTLPDELADLPSILCFINEHTHDAFLSSWTPDVIPCRRYASCDSSGPLLTNRPRFNSTDSVPYVPTSTSQTGRDGFSNYSSTNSLVPKLDDSGTGSQSVFLNGHGTHSYTSAVQRQSTAPTSRHGSTSGNTSDTFYVPEPTEEEEEENTEDLMVQYQEQLRQLNACIDRVESNEICPRAITSHPHIMRVNGLGTSSQITSRLPDPKSHAAQIGPPSIPGNCGSNTNRTVPYTVRPTGTDELNCISDYESGDLTERSDEPCHSEPMNTPSRAIDSDAGKQPFLAGSPSLDQLAERLQELRLLLKHERQELEQVVATKTQAIQQQEQSIEQLASELDQLRRGPGAQSGRGRVTNGRKWTSGTVSPSSSCSLSSDCHTSNQSDGAYLYSDELSALPNDAGQFASDSVRIPGTNSAAPAGAAIGNGGGGNHRLQRFRAKAWSDRTEQSNLTPTNTSNTEAMNRYGPNLLDLTRASEGTGIPLGTGHQANDNAFTVIFKVPANPAKAVRQRHLATAEAVAIRLLNRSLWSRKMIRPVTLFSLVMIEGRRPEMKQLTLSTDYEHLRTTKQ</sequence>
<dbReference type="Proteomes" id="UP000272942">
    <property type="component" value="Unassembled WGS sequence"/>
</dbReference>
<name>A0A183A4W1_9TREM</name>
<feature type="region of interest" description="Disordered" evidence="2">
    <location>
        <begin position="141"/>
        <end position="161"/>
    </location>
</feature>
<evidence type="ECO:0000313" key="5">
    <source>
        <dbReference type="Proteomes" id="UP000272942"/>
    </source>
</evidence>
<feature type="domain" description="Ras-GAP" evidence="3">
    <location>
        <begin position="237"/>
        <end position="444"/>
    </location>
</feature>
<evidence type="ECO:0000259" key="3">
    <source>
        <dbReference type="PROSITE" id="PS50018"/>
    </source>
</evidence>
<organism evidence="6">
    <name type="scientific">Echinostoma caproni</name>
    <dbReference type="NCBI Taxonomy" id="27848"/>
    <lineage>
        <taxon>Eukaryota</taxon>
        <taxon>Metazoa</taxon>
        <taxon>Spiralia</taxon>
        <taxon>Lophotrochozoa</taxon>
        <taxon>Platyhelminthes</taxon>
        <taxon>Trematoda</taxon>
        <taxon>Digenea</taxon>
        <taxon>Plagiorchiida</taxon>
        <taxon>Echinostomata</taxon>
        <taxon>Echinostomatoidea</taxon>
        <taxon>Echinostomatidae</taxon>
        <taxon>Echinostoma</taxon>
    </lineage>
</organism>
<dbReference type="PANTHER" id="PTHR10194">
    <property type="entry name" value="RAS GTPASE-ACTIVATING PROTEINS"/>
    <property type="match status" value="1"/>
</dbReference>
<dbReference type="InterPro" id="IPR008936">
    <property type="entry name" value="Rho_GTPase_activation_prot"/>
</dbReference>
<feature type="compositionally biased region" description="Polar residues" evidence="2">
    <location>
        <begin position="958"/>
        <end position="971"/>
    </location>
</feature>
<feature type="compositionally biased region" description="Low complexity" evidence="2">
    <location>
        <begin position="872"/>
        <end position="888"/>
    </location>
</feature>
<evidence type="ECO:0000256" key="1">
    <source>
        <dbReference type="ARBA" id="ARBA00022468"/>
    </source>
</evidence>
<feature type="compositionally biased region" description="Basic and acidic residues" evidence="2">
    <location>
        <begin position="141"/>
        <end position="150"/>
    </location>
</feature>
<dbReference type="PROSITE" id="PS50018">
    <property type="entry name" value="RAS_GTPASE_ACTIV_2"/>
    <property type="match status" value="1"/>
</dbReference>
<dbReference type="SMART" id="SM00323">
    <property type="entry name" value="RasGAP"/>
    <property type="match status" value="1"/>
</dbReference>
<dbReference type="PANTHER" id="PTHR10194:SF60">
    <property type="entry name" value="RAS GTPASE-ACTIVATING PROTEIN RASKOL"/>
    <property type="match status" value="1"/>
</dbReference>
<protein>
    <submittedName>
        <fullName evidence="6">Ras-GAP domain-containing protein</fullName>
    </submittedName>
</protein>
<feature type="compositionally biased region" description="Polar residues" evidence="2">
    <location>
        <begin position="566"/>
        <end position="600"/>
    </location>
</feature>
<feature type="compositionally biased region" description="Polar residues" evidence="2">
    <location>
        <begin position="608"/>
        <end position="649"/>
    </location>
</feature>
<feature type="region of interest" description="Disordered" evidence="2">
    <location>
        <begin position="852"/>
        <end position="888"/>
    </location>
</feature>
<reference evidence="6" key="1">
    <citation type="submission" date="2016-06" db="UniProtKB">
        <authorList>
            <consortium name="WormBaseParasite"/>
        </authorList>
    </citation>
    <scope>IDENTIFICATION</scope>
</reference>